<feature type="transmembrane region" description="Helical" evidence="8">
    <location>
        <begin position="49"/>
        <end position="72"/>
    </location>
</feature>
<organism evidence="9 10">
    <name type="scientific">Klebsormidium nitens</name>
    <name type="common">Green alga</name>
    <name type="synonym">Ulothrix nitens</name>
    <dbReference type="NCBI Taxonomy" id="105231"/>
    <lineage>
        <taxon>Eukaryota</taxon>
        <taxon>Viridiplantae</taxon>
        <taxon>Streptophyta</taxon>
        <taxon>Klebsormidiophyceae</taxon>
        <taxon>Klebsormidiales</taxon>
        <taxon>Klebsormidiaceae</taxon>
        <taxon>Klebsormidium</taxon>
    </lineage>
</organism>
<evidence type="ECO:0000256" key="3">
    <source>
        <dbReference type="ARBA" id="ARBA00022448"/>
    </source>
</evidence>
<dbReference type="GO" id="GO:0071577">
    <property type="term" value="P:zinc ion transmembrane transport"/>
    <property type="evidence" value="ECO:0000318"/>
    <property type="project" value="GO_Central"/>
</dbReference>
<feature type="transmembrane region" description="Helical" evidence="8">
    <location>
        <begin position="186"/>
        <end position="206"/>
    </location>
</feature>
<name>A0A1Y1HRS9_KLENI</name>
<comment type="subcellular location">
    <subcellularLocation>
        <location evidence="1 8">Membrane</location>
        <topology evidence="1 8">Multi-pass membrane protein</topology>
    </subcellularLocation>
</comment>
<dbReference type="OrthoDB" id="448280at2759"/>
<dbReference type="GO" id="GO:0005886">
    <property type="term" value="C:plasma membrane"/>
    <property type="evidence" value="ECO:0000318"/>
    <property type="project" value="GO_Central"/>
</dbReference>
<feature type="transmembrane region" description="Helical" evidence="8">
    <location>
        <begin position="288"/>
        <end position="308"/>
    </location>
</feature>
<evidence type="ECO:0000256" key="7">
    <source>
        <dbReference type="ARBA" id="ARBA00023136"/>
    </source>
</evidence>
<feature type="transmembrane region" description="Helical" evidence="8">
    <location>
        <begin position="245"/>
        <end position="268"/>
    </location>
</feature>
<dbReference type="InterPro" id="IPR003689">
    <property type="entry name" value="ZIP"/>
</dbReference>
<dbReference type="GO" id="GO:0005385">
    <property type="term" value="F:zinc ion transmembrane transporter activity"/>
    <property type="evidence" value="ECO:0000318"/>
    <property type="project" value="GO_Central"/>
</dbReference>
<evidence type="ECO:0000313" key="10">
    <source>
        <dbReference type="Proteomes" id="UP000054558"/>
    </source>
</evidence>
<dbReference type="Pfam" id="PF02535">
    <property type="entry name" value="Zip"/>
    <property type="match status" value="1"/>
</dbReference>
<evidence type="ECO:0000256" key="2">
    <source>
        <dbReference type="ARBA" id="ARBA00006939"/>
    </source>
</evidence>
<dbReference type="EMBL" id="DF236989">
    <property type="protein sequence ID" value="GAQ79869.1"/>
    <property type="molecule type" value="Genomic_DNA"/>
</dbReference>
<sequence>MDEGSCHNPDQAKKLAIAAIFVIWVCSSAGVALPIYGRRFVKSLQPGSNLFILGKALGAGIILGLAFTHVLNDATEDLTNECLTGKWTVYPWSFWIASMGVALSLALELVAVQVHAWISGQNSLLALANGHHHPDHVHVHGLAHQGVAPSVDSGDAHPPAGSVKSLDVEAGSVAKESTFGTPRHKIIAEVLEIGIIVHSVLVGIGLGTNTSKCTVTSLFIALCFHQFFEGVALGSCIVEAAYKSLTTFLMAFFFAITTPLGIAIGLGVRSSYNDNSPEALGIEGTFNAFTAGILIYMATVDLIAHDFFSAKVLGNPKLLWGCFLAVLLGMGTMDLLAYWA</sequence>
<protein>
    <submittedName>
        <fullName evidence="9">Fe2+/Zn2+ regulated transporter</fullName>
    </submittedName>
</protein>
<dbReference type="InterPro" id="IPR004698">
    <property type="entry name" value="Zn/Fe_permease_fun/pln"/>
</dbReference>
<dbReference type="AlphaFoldDB" id="A0A1Y1HRS9"/>
<accession>A0A1Y1HRS9</accession>
<dbReference type="Proteomes" id="UP000054558">
    <property type="component" value="Unassembled WGS sequence"/>
</dbReference>
<gene>
    <name evidence="9" type="ORF">KFL_000400120</name>
</gene>
<reference evidence="9 10" key="1">
    <citation type="journal article" date="2014" name="Nat. Commun.">
        <title>Klebsormidium flaccidum genome reveals primary factors for plant terrestrial adaptation.</title>
        <authorList>
            <person name="Hori K."/>
            <person name="Maruyama F."/>
            <person name="Fujisawa T."/>
            <person name="Togashi T."/>
            <person name="Yamamoto N."/>
            <person name="Seo M."/>
            <person name="Sato S."/>
            <person name="Yamada T."/>
            <person name="Mori H."/>
            <person name="Tajima N."/>
            <person name="Moriyama T."/>
            <person name="Ikeuchi M."/>
            <person name="Watanabe M."/>
            <person name="Wada H."/>
            <person name="Kobayashi K."/>
            <person name="Saito M."/>
            <person name="Masuda T."/>
            <person name="Sasaki-Sekimoto Y."/>
            <person name="Mashiguchi K."/>
            <person name="Awai K."/>
            <person name="Shimojima M."/>
            <person name="Masuda S."/>
            <person name="Iwai M."/>
            <person name="Nobusawa T."/>
            <person name="Narise T."/>
            <person name="Kondo S."/>
            <person name="Saito H."/>
            <person name="Sato R."/>
            <person name="Murakawa M."/>
            <person name="Ihara Y."/>
            <person name="Oshima-Yamada Y."/>
            <person name="Ohtaka K."/>
            <person name="Satoh M."/>
            <person name="Sonobe K."/>
            <person name="Ishii M."/>
            <person name="Ohtani R."/>
            <person name="Kanamori-Sato M."/>
            <person name="Honoki R."/>
            <person name="Miyazaki D."/>
            <person name="Mochizuki H."/>
            <person name="Umetsu J."/>
            <person name="Higashi K."/>
            <person name="Shibata D."/>
            <person name="Kamiya Y."/>
            <person name="Sato N."/>
            <person name="Nakamura Y."/>
            <person name="Tabata S."/>
            <person name="Ida S."/>
            <person name="Kurokawa K."/>
            <person name="Ohta H."/>
        </authorList>
    </citation>
    <scope>NUCLEOTIDE SEQUENCE [LARGE SCALE GENOMIC DNA]</scope>
    <source>
        <strain evidence="9 10">NIES-2285</strain>
    </source>
</reference>
<keyword evidence="6 8" id="KW-0406">Ion transport</keyword>
<keyword evidence="5 8" id="KW-1133">Transmembrane helix</keyword>
<evidence type="ECO:0000256" key="5">
    <source>
        <dbReference type="ARBA" id="ARBA00022989"/>
    </source>
</evidence>
<feature type="transmembrane region" description="Helical" evidence="8">
    <location>
        <begin position="218"/>
        <end position="238"/>
    </location>
</feature>
<evidence type="ECO:0000256" key="4">
    <source>
        <dbReference type="ARBA" id="ARBA00022692"/>
    </source>
</evidence>
<keyword evidence="7 8" id="KW-0472">Membrane</keyword>
<dbReference type="NCBIfam" id="TIGR00820">
    <property type="entry name" value="zip"/>
    <property type="match status" value="1"/>
</dbReference>
<proteinExistence type="inferred from homology"/>
<evidence type="ECO:0000256" key="6">
    <source>
        <dbReference type="ARBA" id="ARBA00023065"/>
    </source>
</evidence>
<dbReference type="PANTHER" id="PTHR11040">
    <property type="entry name" value="ZINC/IRON TRANSPORTER"/>
    <property type="match status" value="1"/>
</dbReference>
<evidence type="ECO:0000313" key="9">
    <source>
        <dbReference type="EMBL" id="GAQ79869.1"/>
    </source>
</evidence>
<dbReference type="OMA" id="DSNCTCE"/>
<comment type="similarity">
    <text evidence="2 8">Belongs to the ZIP transporter (TC 2.A.5) family.</text>
</comment>
<keyword evidence="3 8" id="KW-0813">Transport</keyword>
<dbReference type="STRING" id="105231.A0A1Y1HRS9"/>
<feature type="transmembrane region" description="Helical" evidence="8">
    <location>
        <begin position="320"/>
        <end position="339"/>
    </location>
</feature>
<dbReference type="PANTHER" id="PTHR11040:SF44">
    <property type="entry name" value="PROTEIN ZNTC-RELATED"/>
    <property type="match status" value="1"/>
</dbReference>
<evidence type="ECO:0000256" key="8">
    <source>
        <dbReference type="RuleBase" id="RU362088"/>
    </source>
</evidence>
<feature type="transmembrane region" description="Helical" evidence="8">
    <location>
        <begin position="15"/>
        <end position="37"/>
    </location>
</feature>
<evidence type="ECO:0000256" key="1">
    <source>
        <dbReference type="ARBA" id="ARBA00004141"/>
    </source>
</evidence>
<keyword evidence="4 8" id="KW-0812">Transmembrane</keyword>
<feature type="transmembrane region" description="Helical" evidence="8">
    <location>
        <begin position="92"/>
        <end position="112"/>
    </location>
</feature>
<keyword evidence="10" id="KW-1185">Reference proteome</keyword>